<reference evidence="1 2" key="1">
    <citation type="submission" date="2011-01" db="EMBL/GenBank/DDBJ databases">
        <authorList>
            <person name="Muzny D."/>
            <person name="Qin X."/>
            <person name="Buhay C."/>
            <person name="Dugan-Rocha S."/>
            <person name="Ding Y."/>
            <person name="Chen G."/>
            <person name="Hawes A."/>
            <person name="Holder M."/>
            <person name="Jhangiani S."/>
            <person name="Johnson A."/>
            <person name="Khan Z."/>
            <person name="Li Z."/>
            <person name="Liu W."/>
            <person name="Liu X."/>
            <person name="Perez L."/>
            <person name="Shen H."/>
            <person name="Wang Q."/>
            <person name="Watt J."/>
            <person name="Xi L."/>
            <person name="Xin Y."/>
            <person name="Zhou J."/>
            <person name="Deng J."/>
            <person name="Jiang H."/>
            <person name="Liu Y."/>
            <person name="Qu J."/>
            <person name="Song X.-Z."/>
            <person name="Zhang L."/>
            <person name="Villasana D."/>
            <person name="Johnson A."/>
            <person name="Liu J."/>
            <person name="Liyanage D."/>
            <person name="Lorensuhewa L."/>
            <person name="Robinson T."/>
            <person name="Song A."/>
            <person name="Song B.-B."/>
            <person name="Dinh H."/>
            <person name="Thornton R."/>
            <person name="Coyle M."/>
            <person name="Francisco L."/>
            <person name="Jackson L."/>
            <person name="Javaid M."/>
            <person name="Korchina V."/>
            <person name="Kovar C."/>
            <person name="Mata R."/>
            <person name="Mathew T."/>
            <person name="Ngo R."/>
            <person name="Nguyen L."/>
            <person name="Nguyen N."/>
            <person name="Okwuonu G."/>
            <person name="Ongeri F."/>
            <person name="Pham C."/>
            <person name="Simmons D."/>
            <person name="Wilczek-Boney K."/>
            <person name="Hale W."/>
            <person name="Jakkamsetti A."/>
            <person name="Pham P."/>
            <person name="Ruth R."/>
            <person name="San Lucas F."/>
            <person name="Warren J."/>
            <person name="Zhang J."/>
            <person name="Zhao Z."/>
            <person name="Zhou C."/>
            <person name="Zhu D."/>
            <person name="Lee S."/>
            <person name="Bess C."/>
            <person name="Blankenburg K."/>
            <person name="Forbes L."/>
            <person name="Fu Q."/>
            <person name="Gubbala S."/>
            <person name="Hirani K."/>
            <person name="Jayaseelan J.C."/>
            <person name="Lara F."/>
            <person name="Munidasa M."/>
            <person name="Palculict T."/>
            <person name="Patil S."/>
            <person name="Pu L.-L."/>
            <person name="Saada N."/>
            <person name="Tang L."/>
            <person name="Weissenberger G."/>
            <person name="Zhu Y."/>
            <person name="Hemphill L."/>
            <person name="Shang Y."/>
            <person name="Youmans B."/>
            <person name="Ayvaz T."/>
            <person name="Ross M."/>
            <person name="Santibanez J."/>
            <person name="Aqrawi P."/>
            <person name="Gross S."/>
            <person name="Joshi V."/>
            <person name="Fowler G."/>
            <person name="Nazareth L."/>
            <person name="Reid J."/>
            <person name="Worley K."/>
            <person name="Petrosino J."/>
            <person name="Highlander S."/>
            <person name="Gibbs R."/>
        </authorList>
    </citation>
    <scope>NUCLEOTIDE SEQUENCE [LARGE SCALE GENOMIC DNA]</scope>
    <source>
        <strain evidence="1 2">ATCC 25644</strain>
    </source>
</reference>
<evidence type="ECO:0000313" key="1">
    <source>
        <dbReference type="EMBL" id="EFZ35839.1"/>
    </source>
</evidence>
<comment type="caution">
    <text evidence="1">The sequence shown here is derived from an EMBL/GenBank/DDBJ whole genome shotgun (WGS) entry which is preliminary data.</text>
</comment>
<protein>
    <submittedName>
        <fullName evidence="1">Uncharacterized protein</fullName>
    </submittedName>
</protein>
<dbReference type="EMBL" id="ACGS02000004">
    <property type="protein sequence ID" value="EFZ35839.1"/>
    <property type="molecule type" value="Genomic_DNA"/>
</dbReference>
<dbReference type="Proteomes" id="UP000004099">
    <property type="component" value="Unassembled WGS sequence"/>
</dbReference>
<proteinExistence type="predicted"/>
<dbReference type="HOGENOM" id="CLU_3185235_0_0_9"/>
<accession>E7FM96</accession>
<organism evidence="1 2">
    <name type="scientific">Ligilactobacillus ruminis ATCC 25644</name>
    <dbReference type="NCBI Taxonomy" id="525362"/>
    <lineage>
        <taxon>Bacteria</taxon>
        <taxon>Bacillati</taxon>
        <taxon>Bacillota</taxon>
        <taxon>Bacilli</taxon>
        <taxon>Lactobacillales</taxon>
        <taxon>Lactobacillaceae</taxon>
        <taxon>Ligilactobacillus</taxon>
    </lineage>
</organism>
<name>E7FM96_9LACO</name>
<sequence length="46" mass="5145">MQCNDIASTCSAFSCKKAESSLHPRKFRIDHPNVPYLTTITEQGAF</sequence>
<gene>
    <name evidence="1" type="ORF">HMPREF0542_10023</name>
</gene>
<dbReference type="AlphaFoldDB" id="E7FM96"/>
<evidence type="ECO:0000313" key="2">
    <source>
        <dbReference type="Proteomes" id="UP000004099"/>
    </source>
</evidence>